<dbReference type="OrthoDB" id="2012132at2759"/>
<dbReference type="InterPro" id="IPR009646">
    <property type="entry name" value="Root_cap"/>
</dbReference>
<dbReference type="PANTHER" id="PTHR31656">
    <property type="entry name" value="ROOT CAP DOMAIN-CONTAINING PROTEIN"/>
    <property type="match status" value="1"/>
</dbReference>
<keyword evidence="1" id="KW-0812">Transmembrane</keyword>
<name>A0A834ZSB7_TETSI</name>
<dbReference type="EMBL" id="JABCRI010000002">
    <property type="protein sequence ID" value="KAF8410348.1"/>
    <property type="molecule type" value="Genomic_DNA"/>
</dbReference>
<reference evidence="2 3" key="1">
    <citation type="submission" date="2020-04" db="EMBL/GenBank/DDBJ databases">
        <title>Plant Genome Project.</title>
        <authorList>
            <person name="Zhang R.-G."/>
        </authorList>
    </citation>
    <scope>NUCLEOTIDE SEQUENCE [LARGE SCALE GENOMIC DNA]</scope>
    <source>
        <strain evidence="2">YNK0</strain>
        <tissue evidence="2">Leaf</tissue>
    </source>
</reference>
<keyword evidence="3" id="KW-1185">Reference proteome</keyword>
<feature type="transmembrane region" description="Helical" evidence="1">
    <location>
        <begin position="61"/>
        <end position="80"/>
    </location>
</feature>
<dbReference type="AlphaFoldDB" id="A0A834ZSB7"/>
<sequence length="374" mass="41430">MRLNQPYRVLDVASLLIFSMLTFTNRSLSINALLGDLPKELVTDLFSLLQSYDQGERRDMGGLWITFGIICLISFIQTHVSASKAACHDPFYGVCYGIPHTCPSGCPRLCEVDCRLCKPYCACDKPGAVCQDPRFIGGDGVMFYFHGKKDKDFCLVSDPDIHVNAHFIGKRSNKGRDFTWVQSIGILFESHQLYLGALKVAQWDELVDNMLIQLDGEDIVIPAGRGKSWWSPEAGLKLRRHAEANAVEVQVEGLFEIKARVVPITSEESKVHGYDVAEDDCFPHLELNFKFNSLSHRVNGVLGQTYRPSFRSRVKMAAAMPIMGGAEKFAVSQLFATDCVVSNFGFKMEAAEGGQPLNIACGSGDGRKGIVCRK</sequence>
<proteinExistence type="predicted"/>
<evidence type="ECO:0000313" key="2">
    <source>
        <dbReference type="EMBL" id="KAF8410348.1"/>
    </source>
</evidence>
<evidence type="ECO:0000313" key="3">
    <source>
        <dbReference type="Proteomes" id="UP000655225"/>
    </source>
</evidence>
<evidence type="ECO:0000256" key="1">
    <source>
        <dbReference type="SAM" id="Phobius"/>
    </source>
</evidence>
<accession>A0A834ZSB7</accession>
<protein>
    <submittedName>
        <fullName evidence="2">Uncharacterized protein</fullName>
    </submittedName>
</protein>
<comment type="caution">
    <text evidence="2">The sequence shown here is derived from an EMBL/GenBank/DDBJ whole genome shotgun (WGS) entry which is preliminary data.</text>
</comment>
<keyword evidence="1" id="KW-1133">Transmembrane helix</keyword>
<dbReference type="Pfam" id="PF06830">
    <property type="entry name" value="Root_cap"/>
    <property type="match status" value="1"/>
</dbReference>
<keyword evidence="1" id="KW-0472">Membrane</keyword>
<dbReference type="OMA" id="QTYSAGF"/>
<organism evidence="2 3">
    <name type="scientific">Tetracentron sinense</name>
    <name type="common">Spur-leaf</name>
    <dbReference type="NCBI Taxonomy" id="13715"/>
    <lineage>
        <taxon>Eukaryota</taxon>
        <taxon>Viridiplantae</taxon>
        <taxon>Streptophyta</taxon>
        <taxon>Embryophyta</taxon>
        <taxon>Tracheophyta</taxon>
        <taxon>Spermatophyta</taxon>
        <taxon>Magnoliopsida</taxon>
        <taxon>Trochodendrales</taxon>
        <taxon>Trochodendraceae</taxon>
        <taxon>Tetracentron</taxon>
    </lineage>
</organism>
<dbReference type="Proteomes" id="UP000655225">
    <property type="component" value="Unassembled WGS sequence"/>
</dbReference>
<gene>
    <name evidence="2" type="ORF">HHK36_002876</name>
</gene>